<dbReference type="EMBL" id="HG934468">
    <property type="protein sequence ID" value="CDN32082.1"/>
    <property type="molecule type" value="Genomic_DNA"/>
</dbReference>
<dbReference type="SUPFAM" id="SSF56219">
    <property type="entry name" value="DNase I-like"/>
    <property type="match status" value="1"/>
</dbReference>
<dbReference type="CDD" id="cd09084">
    <property type="entry name" value="EEP-2"/>
    <property type="match status" value="1"/>
</dbReference>
<dbReference type="HOGENOM" id="CLU_1353398_0_0_10"/>
<sequence>MSERMSRWKYVVHSYLEDDGKYKFGLAVYSRFPLTDAHSVKFSSRQNSSMYVDVNIEGKKIRLFNNHLQSTQFTGNDKKELISGDVEAAAKKVGNKLRESYKVRAFQADTISALVKLSPHPVIVVGDFNDTPASYVVNVIRGDMSDSFRERGQGYGYTYTDLFKLFRIDYVLHSKDIETIDYESPPVVWSDHKPVVVKLQIR</sequence>
<dbReference type="InterPro" id="IPR051916">
    <property type="entry name" value="GPI-anchor_lipid_remodeler"/>
</dbReference>
<gene>
    <name evidence="2" type="ORF">BN938_2009</name>
</gene>
<keyword evidence="3" id="KW-1185">Reference proteome</keyword>
<name>A0A060R960_9BACT</name>
<dbReference type="AlphaFoldDB" id="A0A060R960"/>
<accession>A0A060R960</accession>
<dbReference type="Pfam" id="PF03372">
    <property type="entry name" value="Exo_endo_phos"/>
    <property type="match status" value="1"/>
</dbReference>
<dbReference type="InterPro" id="IPR005135">
    <property type="entry name" value="Endo/exonuclease/phosphatase"/>
</dbReference>
<dbReference type="InterPro" id="IPR036691">
    <property type="entry name" value="Endo/exonu/phosph_ase_sf"/>
</dbReference>
<evidence type="ECO:0000259" key="1">
    <source>
        <dbReference type="Pfam" id="PF03372"/>
    </source>
</evidence>
<dbReference type="PANTHER" id="PTHR14859:SF15">
    <property type="entry name" value="ENDONUCLEASE_EXONUCLEASE_PHOSPHATASE DOMAIN-CONTAINING PROTEIN"/>
    <property type="match status" value="1"/>
</dbReference>
<evidence type="ECO:0000313" key="3">
    <source>
        <dbReference type="Proteomes" id="UP000027616"/>
    </source>
</evidence>
<protein>
    <recommendedName>
        <fullName evidence="1">Endonuclease/exonuclease/phosphatase domain-containing protein</fullName>
    </recommendedName>
</protein>
<dbReference type="KEGG" id="rbc:BN938_2009"/>
<dbReference type="PANTHER" id="PTHR14859">
    <property type="entry name" value="CALCOFLUOR WHITE HYPERSENSITIVE PROTEIN PRECURSOR"/>
    <property type="match status" value="1"/>
</dbReference>
<feature type="domain" description="Endonuclease/exonuclease/phosphatase" evidence="1">
    <location>
        <begin position="15"/>
        <end position="192"/>
    </location>
</feature>
<dbReference type="GO" id="GO:0016020">
    <property type="term" value="C:membrane"/>
    <property type="evidence" value="ECO:0007669"/>
    <property type="project" value="GOC"/>
</dbReference>
<reference evidence="2 3" key="1">
    <citation type="journal article" date="2015" name="Genome Announc.">
        <title>Complete Genome Sequence of the Novel Leech Symbiont Mucinivorans hirudinis M3T.</title>
        <authorList>
            <person name="Nelson M.C."/>
            <person name="Bomar L."/>
            <person name="Graf J."/>
        </authorList>
    </citation>
    <scope>NUCLEOTIDE SEQUENCE [LARGE SCALE GENOMIC DNA]</scope>
    <source>
        <strain evidence="3">M3</strain>
    </source>
</reference>
<dbReference type="Gene3D" id="3.60.10.10">
    <property type="entry name" value="Endonuclease/exonuclease/phosphatase"/>
    <property type="match status" value="1"/>
</dbReference>
<dbReference type="GO" id="GO:0006506">
    <property type="term" value="P:GPI anchor biosynthetic process"/>
    <property type="evidence" value="ECO:0007669"/>
    <property type="project" value="TreeGrafter"/>
</dbReference>
<dbReference type="GO" id="GO:0003824">
    <property type="term" value="F:catalytic activity"/>
    <property type="evidence" value="ECO:0007669"/>
    <property type="project" value="InterPro"/>
</dbReference>
<dbReference type="eggNOG" id="COG3568">
    <property type="taxonomic scope" value="Bacteria"/>
</dbReference>
<organism evidence="2 3">
    <name type="scientific">Mucinivorans hirudinis</name>
    <dbReference type="NCBI Taxonomy" id="1433126"/>
    <lineage>
        <taxon>Bacteria</taxon>
        <taxon>Pseudomonadati</taxon>
        <taxon>Bacteroidota</taxon>
        <taxon>Bacteroidia</taxon>
        <taxon>Bacteroidales</taxon>
        <taxon>Rikenellaceae</taxon>
        <taxon>Mucinivorans</taxon>
    </lineage>
</organism>
<proteinExistence type="predicted"/>
<dbReference type="Proteomes" id="UP000027616">
    <property type="component" value="Chromosome I"/>
</dbReference>
<dbReference type="STRING" id="1433126.BN938_2009"/>
<evidence type="ECO:0000313" key="2">
    <source>
        <dbReference type="EMBL" id="CDN32082.1"/>
    </source>
</evidence>